<dbReference type="SUPFAM" id="SSF82199">
    <property type="entry name" value="SET domain"/>
    <property type="match status" value="1"/>
</dbReference>
<organism evidence="2 3">
    <name type="scientific">Rhinocladiella mackenziei CBS 650.93</name>
    <dbReference type="NCBI Taxonomy" id="1442369"/>
    <lineage>
        <taxon>Eukaryota</taxon>
        <taxon>Fungi</taxon>
        <taxon>Dikarya</taxon>
        <taxon>Ascomycota</taxon>
        <taxon>Pezizomycotina</taxon>
        <taxon>Eurotiomycetes</taxon>
        <taxon>Chaetothyriomycetidae</taxon>
        <taxon>Chaetothyriales</taxon>
        <taxon>Herpotrichiellaceae</taxon>
        <taxon>Rhinocladiella</taxon>
    </lineage>
</organism>
<evidence type="ECO:0000259" key="1">
    <source>
        <dbReference type="PROSITE" id="PS50280"/>
    </source>
</evidence>
<dbReference type="InterPro" id="IPR001214">
    <property type="entry name" value="SET_dom"/>
</dbReference>
<evidence type="ECO:0000313" key="3">
    <source>
        <dbReference type="Proteomes" id="UP000053617"/>
    </source>
</evidence>
<sequence>MKQVSLPLETLQAWSHFNNIQLFGASVEPQLVTGDGIDKGGGLVANTDLGPGEPILAVPLELVLSKERVEECAKSDKHLRELIDAAGPLFQVGRRKGDGFYGPHQNPRAAVLLFLVYQMTINSSDSESRHLGLKTPFADYLKFLPKDTPLPTFYTLEERELLIGTSLSEALEQKLSSLEREFDRLRAATETIPWCRDLWWDELTGHLDIGDWKLADAVYRSRALELPRGATVGMVPVVDMANHASDDRYNARFEVDDDAGSVLLVVRDRRSIRHGDEITIMYGAGGVCEMVFSYGFLEEHVSSAREIFLNLSIPADDPLRMAKIRFAQEAPGVRIYVDDSDQVHWESTFVWWTCVNQEDGLDFQVEQTVNGDTELKATWKQNDLHAGALHSLLLQDRIRDVFVLRAVVIVQQKVENQGMRLAASEDDFDNTVVNGQVRQSVYETIGRLRKLELELLTRAFETLEKEKARLLESNIVRDYLEHGADSTGEYPDDFS</sequence>
<evidence type="ECO:0000313" key="2">
    <source>
        <dbReference type="EMBL" id="KIX05431.1"/>
    </source>
</evidence>
<dbReference type="Gene3D" id="3.90.1410.10">
    <property type="entry name" value="set domain protein methyltransferase, domain 1"/>
    <property type="match status" value="1"/>
</dbReference>
<dbReference type="InterPro" id="IPR046341">
    <property type="entry name" value="SET_dom_sf"/>
</dbReference>
<dbReference type="CDD" id="cd10527">
    <property type="entry name" value="SET_LSMT"/>
    <property type="match status" value="1"/>
</dbReference>
<dbReference type="RefSeq" id="XP_013272567.1">
    <property type="nucleotide sequence ID" value="XM_013417113.1"/>
</dbReference>
<dbReference type="STRING" id="1442369.A0A0D2IQH8"/>
<dbReference type="PROSITE" id="PS50280">
    <property type="entry name" value="SET"/>
    <property type="match status" value="1"/>
</dbReference>
<accession>A0A0D2IQH8</accession>
<keyword evidence="3" id="KW-1185">Reference proteome</keyword>
<dbReference type="Pfam" id="PF00856">
    <property type="entry name" value="SET"/>
    <property type="match status" value="1"/>
</dbReference>
<dbReference type="GO" id="GO:0016279">
    <property type="term" value="F:protein-lysine N-methyltransferase activity"/>
    <property type="evidence" value="ECO:0007669"/>
    <property type="project" value="TreeGrafter"/>
</dbReference>
<protein>
    <recommendedName>
        <fullName evidence="1">SET domain-containing protein</fullName>
    </recommendedName>
</protein>
<feature type="domain" description="SET" evidence="1">
    <location>
        <begin position="29"/>
        <end position="283"/>
    </location>
</feature>
<proteinExistence type="predicted"/>
<dbReference type="EMBL" id="KN847478">
    <property type="protein sequence ID" value="KIX05431.1"/>
    <property type="molecule type" value="Genomic_DNA"/>
</dbReference>
<dbReference type="Proteomes" id="UP000053617">
    <property type="component" value="Unassembled WGS sequence"/>
</dbReference>
<gene>
    <name evidence="2" type="ORF">Z518_06303</name>
</gene>
<name>A0A0D2IQH8_9EURO</name>
<dbReference type="PANTHER" id="PTHR13271">
    <property type="entry name" value="UNCHARACTERIZED PUTATIVE METHYLTRANSFERASE"/>
    <property type="match status" value="1"/>
</dbReference>
<dbReference type="HOGENOM" id="CLU_044629_0_0_1"/>
<dbReference type="OrthoDB" id="441812at2759"/>
<reference evidence="2 3" key="1">
    <citation type="submission" date="2015-01" db="EMBL/GenBank/DDBJ databases">
        <title>The Genome Sequence of Rhinocladiella mackenzie CBS 650.93.</title>
        <authorList>
            <consortium name="The Broad Institute Genomics Platform"/>
            <person name="Cuomo C."/>
            <person name="de Hoog S."/>
            <person name="Gorbushina A."/>
            <person name="Stielow B."/>
            <person name="Teixiera M."/>
            <person name="Abouelleil A."/>
            <person name="Chapman S.B."/>
            <person name="Priest M."/>
            <person name="Young S.K."/>
            <person name="Wortman J."/>
            <person name="Nusbaum C."/>
            <person name="Birren B."/>
        </authorList>
    </citation>
    <scope>NUCLEOTIDE SEQUENCE [LARGE SCALE GENOMIC DNA]</scope>
    <source>
        <strain evidence="2 3">CBS 650.93</strain>
    </source>
</reference>
<dbReference type="InterPro" id="IPR050600">
    <property type="entry name" value="SETD3_SETD6_MTase"/>
</dbReference>
<dbReference type="PANTHER" id="PTHR13271:SF76">
    <property type="entry name" value="SET DOMAIN-CONTAINING PROTEIN 8"/>
    <property type="match status" value="1"/>
</dbReference>
<dbReference type="AlphaFoldDB" id="A0A0D2IQH8"/>
<dbReference type="VEuPathDB" id="FungiDB:Z518_06303"/>
<dbReference type="GeneID" id="25294374"/>
<dbReference type="GO" id="GO:0005634">
    <property type="term" value="C:nucleus"/>
    <property type="evidence" value="ECO:0007669"/>
    <property type="project" value="TreeGrafter"/>
</dbReference>